<sequence>MKRITCVALTAITLLSGCAAMINGTTQQVSVRSNVQDAKIYANEEFIGTGNGVAVFRKKDDYVITARKDGCNDTSIAASKSFDATTLLGLLIDFGLISILLVDGAVTGAWNRFDRTNYMIDMQCNTAKLQL</sequence>
<dbReference type="RefSeq" id="WP_028462352.1">
    <property type="nucleotide sequence ID" value="NZ_FSRO01000001.1"/>
</dbReference>
<organism evidence="2 3">
    <name type="scientific">Nitrosomonas cryotolerans ATCC 49181</name>
    <dbReference type="NCBI Taxonomy" id="1131553"/>
    <lineage>
        <taxon>Bacteria</taxon>
        <taxon>Pseudomonadati</taxon>
        <taxon>Pseudomonadota</taxon>
        <taxon>Betaproteobacteria</taxon>
        <taxon>Nitrosomonadales</taxon>
        <taxon>Nitrosomonadaceae</taxon>
        <taxon>Nitrosomonas</taxon>
    </lineage>
</organism>
<gene>
    <name evidence="2" type="ORF">SAMN02743940_0623</name>
</gene>
<keyword evidence="1" id="KW-0732">Signal</keyword>
<dbReference type="Proteomes" id="UP000185062">
    <property type="component" value="Unassembled WGS sequence"/>
</dbReference>
<evidence type="ECO:0000256" key="1">
    <source>
        <dbReference type="SAM" id="SignalP"/>
    </source>
</evidence>
<feature type="signal peptide" evidence="1">
    <location>
        <begin position="1"/>
        <end position="19"/>
    </location>
</feature>
<dbReference type="eggNOG" id="ENOG50318IS">
    <property type="taxonomic scope" value="Bacteria"/>
</dbReference>
<protein>
    <recommendedName>
        <fullName evidence="4">PEGA domain-containing protein</fullName>
    </recommendedName>
</protein>
<dbReference type="AlphaFoldDB" id="A0A1N6GAF5"/>
<name>A0A1N6GAF5_9PROT</name>
<proteinExistence type="predicted"/>
<dbReference type="PROSITE" id="PS51257">
    <property type="entry name" value="PROKAR_LIPOPROTEIN"/>
    <property type="match status" value="1"/>
</dbReference>
<evidence type="ECO:0000313" key="3">
    <source>
        <dbReference type="Proteomes" id="UP000185062"/>
    </source>
</evidence>
<reference evidence="2 3" key="1">
    <citation type="submission" date="2016-12" db="EMBL/GenBank/DDBJ databases">
        <authorList>
            <person name="Song W.-J."/>
            <person name="Kurnit D.M."/>
        </authorList>
    </citation>
    <scope>NUCLEOTIDE SEQUENCE [LARGE SCALE GENOMIC DNA]</scope>
    <source>
        <strain evidence="2 3">ATCC 49181</strain>
    </source>
</reference>
<accession>A0A1N6GAF5</accession>
<evidence type="ECO:0000313" key="2">
    <source>
        <dbReference type="EMBL" id="SIO04505.1"/>
    </source>
</evidence>
<feature type="chain" id="PRO_5009936132" description="PEGA domain-containing protein" evidence="1">
    <location>
        <begin position="20"/>
        <end position="131"/>
    </location>
</feature>
<keyword evidence="3" id="KW-1185">Reference proteome</keyword>
<evidence type="ECO:0008006" key="4">
    <source>
        <dbReference type="Google" id="ProtNLM"/>
    </source>
</evidence>
<dbReference type="STRING" id="44575.SAMN05216419_105312"/>
<dbReference type="EMBL" id="FSRO01000001">
    <property type="protein sequence ID" value="SIO04505.1"/>
    <property type="molecule type" value="Genomic_DNA"/>
</dbReference>